<reference evidence="3" key="1">
    <citation type="journal article" date="2019" name="Int. J. Syst. Evol. Microbiol.">
        <title>The Global Catalogue of Microorganisms (GCM) 10K type strain sequencing project: providing services to taxonomists for standard genome sequencing and annotation.</title>
        <authorList>
            <consortium name="The Broad Institute Genomics Platform"/>
            <consortium name="The Broad Institute Genome Sequencing Center for Infectious Disease"/>
            <person name="Wu L."/>
            <person name="Ma J."/>
        </authorList>
    </citation>
    <scope>NUCLEOTIDE SEQUENCE [LARGE SCALE GENOMIC DNA]</scope>
    <source>
        <strain evidence="3">JCM 16923</strain>
    </source>
</reference>
<dbReference type="Pfam" id="PF00350">
    <property type="entry name" value="Dynamin_N"/>
    <property type="match status" value="1"/>
</dbReference>
<dbReference type="InterPro" id="IPR027417">
    <property type="entry name" value="P-loop_NTPase"/>
</dbReference>
<dbReference type="SUPFAM" id="SSF52540">
    <property type="entry name" value="P-loop containing nucleoside triphosphate hydrolases"/>
    <property type="match status" value="1"/>
</dbReference>
<accession>A0ABP7NUE4</accession>
<dbReference type="Proteomes" id="UP001418444">
    <property type="component" value="Unassembled WGS sequence"/>
</dbReference>
<dbReference type="RefSeq" id="WP_344781119.1">
    <property type="nucleotide sequence ID" value="NZ_BAAAZW010000002.1"/>
</dbReference>
<organism evidence="2 3">
    <name type="scientific">Gordonia caeni</name>
    <dbReference type="NCBI Taxonomy" id="1007097"/>
    <lineage>
        <taxon>Bacteria</taxon>
        <taxon>Bacillati</taxon>
        <taxon>Actinomycetota</taxon>
        <taxon>Actinomycetes</taxon>
        <taxon>Mycobacteriales</taxon>
        <taxon>Gordoniaceae</taxon>
        <taxon>Gordonia</taxon>
    </lineage>
</organism>
<proteinExistence type="predicted"/>
<dbReference type="InterPro" id="IPR045063">
    <property type="entry name" value="Dynamin_N"/>
</dbReference>
<evidence type="ECO:0000259" key="1">
    <source>
        <dbReference type="Pfam" id="PF00350"/>
    </source>
</evidence>
<feature type="domain" description="Dynamin N-terminal" evidence="1">
    <location>
        <begin position="45"/>
        <end position="176"/>
    </location>
</feature>
<keyword evidence="3" id="KW-1185">Reference proteome</keyword>
<name>A0ABP7NUE4_9ACTN</name>
<dbReference type="Gene3D" id="3.40.50.300">
    <property type="entry name" value="P-loop containing nucleotide triphosphate hydrolases"/>
    <property type="match status" value="1"/>
</dbReference>
<sequence length="465" mass="48928">MAGNTDAVLMDAVRGLLRDVAATVPARERPAVEAVTSRVFGAPTVALAGRVSSGKSTLANALIGQQIAPTDQRECTRVATLYEFGVPERAELVGLDGARHERPAFGSRELGCPPEDVDFEVVHLAQAPLRDRYRIIDTPGLTGHTTSSERATRRALIDGHGLPAPDAVLFLVEGGRLRTDEVSFLQDLGASPRNTMLVSSQADTAGEGAAGDVDPFDVAAQHAAVLAREFAHFTQLVVPVSGLMAEAAELGISEREAAALSSLAGIDRDELLLAIHAGETSPEIAGLLERIGLYGLLHGRNRARAGAVAMSDWLLDRSGLVTLRRAIDTVLRRASSVGRARVAVAGVRELAGRSAARDAVAALLERFELAPAAHRLRETAVADRLRRREPDSPVLARLAAVLAADGPAAVCGLPPSASPAQITSRAAALLTDCRAQRIAVLSSAEREALTVLERTYQLAAEGGSR</sequence>
<gene>
    <name evidence="2" type="ORF">GCM10022231_09440</name>
</gene>
<protein>
    <submittedName>
        <fullName evidence="2">Dynamin-like GTPase family protein</fullName>
    </submittedName>
</protein>
<evidence type="ECO:0000313" key="3">
    <source>
        <dbReference type="Proteomes" id="UP001418444"/>
    </source>
</evidence>
<comment type="caution">
    <text evidence="2">The sequence shown here is derived from an EMBL/GenBank/DDBJ whole genome shotgun (WGS) entry which is preliminary data.</text>
</comment>
<dbReference type="EMBL" id="BAAAZW010000002">
    <property type="protein sequence ID" value="GAA3953322.1"/>
    <property type="molecule type" value="Genomic_DNA"/>
</dbReference>
<evidence type="ECO:0000313" key="2">
    <source>
        <dbReference type="EMBL" id="GAA3953322.1"/>
    </source>
</evidence>